<proteinExistence type="inferred from homology"/>
<feature type="active site" description="Charge relay system" evidence="5">
    <location>
        <position position="495"/>
    </location>
</feature>
<dbReference type="GO" id="GO:0005615">
    <property type="term" value="C:extracellular space"/>
    <property type="evidence" value="ECO:0007669"/>
    <property type="project" value="TreeGrafter"/>
</dbReference>
<feature type="region of interest" description="Disordered" evidence="7">
    <location>
        <begin position="135"/>
        <end position="154"/>
    </location>
</feature>
<dbReference type="GO" id="GO:0006581">
    <property type="term" value="P:acetylcholine catabolic process"/>
    <property type="evidence" value="ECO:0007669"/>
    <property type="project" value="TreeGrafter"/>
</dbReference>
<evidence type="ECO:0000256" key="4">
    <source>
        <dbReference type="ARBA" id="ARBA00023157"/>
    </source>
</evidence>
<dbReference type="Proteomes" id="UP001497497">
    <property type="component" value="Unassembled WGS sequence"/>
</dbReference>
<dbReference type="EC" id="3.1.1.-" evidence="6"/>
<dbReference type="Gene3D" id="3.40.50.1820">
    <property type="entry name" value="alpha/beta hydrolase"/>
    <property type="match status" value="1"/>
</dbReference>
<dbReference type="InterPro" id="IPR002018">
    <property type="entry name" value="CarbesteraseB"/>
</dbReference>
<protein>
    <recommendedName>
        <fullName evidence="6">Carboxylic ester hydrolase</fullName>
        <ecNumber evidence="6">3.1.1.-</ecNumber>
    </recommendedName>
</protein>
<dbReference type="PROSITE" id="PS00122">
    <property type="entry name" value="CARBOXYLESTERASE_B_1"/>
    <property type="match status" value="1"/>
</dbReference>
<dbReference type="InterPro" id="IPR029058">
    <property type="entry name" value="AB_hydrolase_fold"/>
</dbReference>
<feature type="active site" description="Acyl-ester intermediate" evidence="5">
    <location>
        <position position="249"/>
    </location>
</feature>
<evidence type="ECO:0000256" key="1">
    <source>
        <dbReference type="ARBA" id="ARBA00005964"/>
    </source>
</evidence>
<dbReference type="AlphaFoldDB" id="A0AAV2HLS5"/>
<evidence type="ECO:0000256" key="5">
    <source>
        <dbReference type="PIRSR" id="PIRSR600997-1"/>
    </source>
</evidence>
<feature type="signal peptide" evidence="6">
    <location>
        <begin position="1"/>
        <end position="18"/>
    </location>
</feature>
<dbReference type="PRINTS" id="PR00878">
    <property type="entry name" value="CHOLNESTRASE"/>
</dbReference>
<evidence type="ECO:0000259" key="8">
    <source>
        <dbReference type="Pfam" id="PF00135"/>
    </source>
</evidence>
<dbReference type="SUPFAM" id="SSF53474">
    <property type="entry name" value="alpha/beta-Hydrolases"/>
    <property type="match status" value="1"/>
</dbReference>
<keyword evidence="4" id="KW-1015">Disulfide bond</keyword>
<keyword evidence="2" id="KW-0719">Serine esterase</keyword>
<comment type="similarity">
    <text evidence="1 6">Belongs to the type-B carboxylesterase/lipase family.</text>
</comment>
<feature type="chain" id="PRO_5043097145" description="Carboxylic ester hydrolase" evidence="6">
    <location>
        <begin position="19"/>
        <end position="589"/>
    </location>
</feature>
<evidence type="ECO:0000256" key="6">
    <source>
        <dbReference type="RuleBase" id="RU361235"/>
    </source>
</evidence>
<dbReference type="InterPro" id="IPR000997">
    <property type="entry name" value="Cholinesterase"/>
</dbReference>
<evidence type="ECO:0000313" key="10">
    <source>
        <dbReference type="Proteomes" id="UP001497497"/>
    </source>
</evidence>
<comment type="caution">
    <text evidence="9">The sequence shown here is derived from an EMBL/GenBank/DDBJ whole genome shotgun (WGS) entry which is preliminary data.</text>
</comment>
<dbReference type="GO" id="GO:0005886">
    <property type="term" value="C:plasma membrane"/>
    <property type="evidence" value="ECO:0007669"/>
    <property type="project" value="TreeGrafter"/>
</dbReference>
<dbReference type="PANTHER" id="PTHR43918">
    <property type="entry name" value="ACETYLCHOLINESTERASE"/>
    <property type="match status" value="1"/>
</dbReference>
<dbReference type="GO" id="GO:0003990">
    <property type="term" value="F:acetylcholinesterase activity"/>
    <property type="evidence" value="ECO:0007669"/>
    <property type="project" value="TreeGrafter"/>
</dbReference>
<dbReference type="EMBL" id="CAXITT010000145">
    <property type="protein sequence ID" value="CAL1533544.1"/>
    <property type="molecule type" value="Genomic_DNA"/>
</dbReference>
<reference evidence="9 10" key="1">
    <citation type="submission" date="2024-04" db="EMBL/GenBank/DDBJ databases">
        <authorList>
            <consortium name="Genoscope - CEA"/>
            <person name="William W."/>
        </authorList>
    </citation>
    <scope>NUCLEOTIDE SEQUENCE [LARGE SCALE GENOMIC DNA]</scope>
</reference>
<evidence type="ECO:0000256" key="3">
    <source>
        <dbReference type="ARBA" id="ARBA00022801"/>
    </source>
</evidence>
<dbReference type="GO" id="GO:0019695">
    <property type="term" value="P:choline metabolic process"/>
    <property type="evidence" value="ECO:0007669"/>
    <property type="project" value="TreeGrafter"/>
</dbReference>
<sequence length="589" mass="65877">MWLPAITVLLIFASSSHGGYYYPKKYRPYAGGSKVVRTTHGLVQGRLERVPTRSGHPVMVDVYWSIPFAKPPVGDLRFKSPLSADPWPGVLDVSESPNSCMQVVSDDPLYVPNPSTPVSEDCLYLTIWRPRCVSSPGGRGSSRYGGRQGGRRRGGDTDLATMVWLYGGGYMTGSTTVSWYNGALLAASQCVIVASMNYRLGAFGFLFLDVPEVPGNMGLLDMTLAARWIKDNIEQFGGDRSRITVFGNSAGGASASLFLLSPLTRNLFTRAIIESGSPIGHLALQSRLSGLETAREFSKSFSCYSTNDSAIARCLMQADPVQLAQDQFELSQDYRYFMTALVDNYFLTGDPFQMLQNGNFKRCELLLGSTTSEGTYFLGLKWPNEYSFSSEQTTNISDEELNSKLNQFFSDFLKAEYIPKIIADVKEVYQLDRLRQEVTDAHLTFLNYVIGDVINTCPVRHVAGFYSNSSRGVFLYSYNHAYDKPVLPTWVGAIHQSEIEFVFGRPSLDNVAFTNREGKLSQAVMTYWANFAKYGTPNDKSCRLPKWPTYRWPDPGNTIEFTPAAKIRASKTEDFRCAYWNNLPRDIRK</sequence>
<evidence type="ECO:0000256" key="2">
    <source>
        <dbReference type="ARBA" id="ARBA00022487"/>
    </source>
</evidence>
<dbReference type="InterPro" id="IPR050654">
    <property type="entry name" value="AChE-related_enzymes"/>
</dbReference>
<name>A0AAV2HLS5_LYMST</name>
<dbReference type="PANTHER" id="PTHR43918:SF4">
    <property type="entry name" value="CARBOXYLIC ESTER HYDROLASE"/>
    <property type="match status" value="1"/>
</dbReference>
<dbReference type="Pfam" id="PF00135">
    <property type="entry name" value="COesterase"/>
    <property type="match status" value="1"/>
</dbReference>
<keyword evidence="6" id="KW-0732">Signal</keyword>
<accession>A0AAV2HLS5</accession>
<evidence type="ECO:0000256" key="7">
    <source>
        <dbReference type="SAM" id="MobiDB-lite"/>
    </source>
</evidence>
<gene>
    <name evidence="9" type="ORF">GSLYS_00007504001</name>
</gene>
<keyword evidence="10" id="KW-1185">Reference proteome</keyword>
<evidence type="ECO:0000313" key="9">
    <source>
        <dbReference type="EMBL" id="CAL1533544.1"/>
    </source>
</evidence>
<organism evidence="9 10">
    <name type="scientific">Lymnaea stagnalis</name>
    <name type="common">Great pond snail</name>
    <name type="synonym">Helix stagnalis</name>
    <dbReference type="NCBI Taxonomy" id="6523"/>
    <lineage>
        <taxon>Eukaryota</taxon>
        <taxon>Metazoa</taxon>
        <taxon>Spiralia</taxon>
        <taxon>Lophotrochozoa</taxon>
        <taxon>Mollusca</taxon>
        <taxon>Gastropoda</taxon>
        <taxon>Heterobranchia</taxon>
        <taxon>Euthyneura</taxon>
        <taxon>Panpulmonata</taxon>
        <taxon>Hygrophila</taxon>
        <taxon>Lymnaeoidea</taxon>
        <taxon>Lymnaeidae</taxon>
        <taxon>Lymnaea</taxon>
    </lineage>
</organism>
<dbReference type="InterPro" id="IPR019826">
    <property type="entry name" value="Carboxylesterase_B_AS"/>
</dbReference>
<keyword evidence="3 6" id="KW-0378">Hydrolase</keyword>
<feature type="active site" description="Charge relay system" evidence="5">
    <location>
        <position position="373"/>
    </location>
</feature>
<feature type="domain" description="Carboxylesterase type B" evidence="8">
    <location>
        <begin position="33"/>
        <end position="580"/>
    </location>
</feature>